<feature type="transmembrane region" description="Helical" evidence="7">
    <location>
        <begin position="98"/>
        <end position="117"/>
    </location>
</feature>
<keyword evidence="10" id="KW-1185">Reference proteome</keyword>
<keyword evidence="2" id="KW-1003">Cell membrane</keyword>
<accession>A0A7W7RPK2</accession>
<reference evidence="9 10" key="1">
    <citation type="submission" date="2020-08" db="EMBL/GenBank/DDBJ databases">
        <title>Sequencing the genomes of 1000 actinobacteria strains.</title>
        <authorList>
            <person name="Klenk H.-P."/>
        </authorList>
    </citation>
    <scope>NUCLEOTIDE SEQUENCE [LARGE SCALE GENOMIC DNA]</scope>
    <source>
        <strain evidence="9 10">DSM 102030</strain>
    </source>
</reference>
<dbReference type="NCBIfam" id="TIGR00786">
    <property type="entry name" value="dctM"/>
    <property type="match status" value="1"/>
</dbReference>
<evidence type="ECO:0000313" key="9">
    <source>
        <dbReference type="EMBL" id="MBB4935231.1"/>
    </source>
</evidence>
<feature type="transmembrane region" description="Helical" evidence="7">
    <location>
        <begin position="277"/>
        <end position="299"/>
    </location>
</feature>
<keyword evidence="6 7" id="KW-0472">Membrane</keyword>
<dbReference type="EMBL" id="JACHJT010000002">
    <property type="protein sequence ID" value="MBB4935231.1"/>
    <property type="molecule type" value="Genomic_DNA"/>
</dbReference>
<proteinExistence type="predicted"/>
<sequence>MIVDPLGVVLLVGVFAVALVLRVPIALSLALSALSTILYMGIPLPVVGQQMINQLLTFPLLAIPFFILAGEIMSAGGITRRLIDLANLLIGRLRGGMAMLNVVASTFFGGISGSAVADTSSIGSVMIPIMKRAGYDARFSVGVTISSAIQGVLIPPSHNVIMYALAAGSSVSIGALFMAGLLPGLLLGVALLVLTYALARWRKYPKGERIPLRDAPRIVWQGLLGVLTPVIIIGGVISGVFTATESSAIACVWALLVGLVFYRELTPKGLIGVLSRAMLTLSSVLFLIAAAGAFGYMLTMLRIPAALTNALTSVSENPIVVLLLINLLLLALGAIMDMAPLILIATPILLPVAESVGMDPIQFGIMLMLNLGLGLLTPPVGGVLFVGSAIGRITIEDATRGTLPFYAPMLVVLLGITFIPGLTMWLPTVMGF</sequence>
<keyword evidence="3" id="KW-0997">Cell inner membrane</keyword>
<feature type="transmembrane region" description="Helical" evidence="7">
    <location>
        <begin position="55"/>
        <end position="78"/>
    </location>
</feature>
<evidence type="ECO:0000256" key="5">
    <source>
        <dbReference type="ARBA" id="ARBA00022989"/>
    </source>
</evidence>
<gene>
    <name evidence="9" type="ORF">F4561_006125</name>
</gene>
<evidence type="ECO:0000256" key="7">
    <source>
        <dbReference type="SAM" id="Phobius"/>
    </source>
</evidence>
<feature type="transmembrane region" description="Helical" evidence="7">
    <location>
        <begin position="218"/>
        <end position="241"/>
    </location>
</feature>
<keyword evidence="4 7" id="KW-0812">Transmembrane</keyword>
<dbReference type="PANTHER" id="PTHR33362">
    <property type="entry name" value="SIALIC ACID TRAP TRANSPORTER PERMEASE PROTEIN SIAT-RELATED"/>
    <property type="match status" value="1"/>
</dbReference>
<dbReference type="InterPro" id="IPR004681">
    <property type="entry name" value="TRAP_DctM"/>
</dbReference>
<evidence type="ECO:0000256" key="3">
    <source>
        <dbReference type="ARBA" id="ARBA00022519"/>
    </source>
</evidence>
<dbReference type="Proteomes" id="UP000523007">
    <property type="component" value="Unassembled WGS sequence"/>
</dbReference>
<evidence type="ECO:0000259" key="8">
    <source>
        <dbReference type="Pfam" id="PF06808"/>
    </source>
</evidence>
<feature type="transmembrane region" description="Helical" evidence="7">
    <location>
        <begin position="137"/>
        <end position="155"/>
    </location>
</feature>
<organism evidence="9 10">
    <name type="scientific">Lipingzhangella halophila</name>
    <dbReference type="NCBI Taxonomy" id="1783352"/>
    <lineage>
        <taxon>Bacteria</taxon>
        <taxon>Bacillati</taxon>
        <taxon>Actinomycetota</taxon>
        <taxon>Actinomycetes</taxon>
        <taxon>Streptosporangiales</taxon>
        <taxon>Nocardiopsidaceae</taxon>
        <taxon>Lipingzhangella</taxon>
    </lineage>
</organism>
<dbReference type="GO" id="GO:0005886">
    <property type="term" value="C:plasma membrane"/>
    <property type="evidence" value="ECO:0007669"/>
    <property type="project" value="UniProtKB-SubCell"/>
</dbReference>
<dbReference type="InterPro" id="IPR010656">
    <property type="entry name" value="DctM"/>
</dbReference>
<evidence type="ECO:0000256" key="4">
    <source>
        <dbReference type="ARBA" id="ARBA00022692"/>
    </source>
</evidence>
<evidence type="ECO:0000313" key="10">
    <source>
        <dbReference type="Proteomes" id="UP000523007"/>
    </source>
</evidence>
<comment type="caution">
    <text evidence="9">The sequence shown here is derived from an EMBL/GenBank/DDBJ whole genome shotgun (WGS) entry which is preliminary data.</text>
</comment>
<feature type="transmembrane region" description="Helical" evidence="7">
    <location>
        <begin position="175"/>
        <end position="198"/>
    </location>
</feature>
<dbReference type="PIRSF" id="PIRSF006066">
    <property type="entry name" value="HI0050"/>
    <property type="match status" value="1"/>
</dbReference>
<feature type="transmembrane region" description="Helical" evidence="7">
    <location>
        <begin position="364"/>
        <end position="385"/>
    </location>
</feature>
<dbReference type="RefSeq" id="WP_184584988.1">
    <property type="nucleotide sequence ID" value="NZ_JACHJT010000002.1"/>
</dbReference>
<feature type="transmembrane region" description="Helical" evidence="7">
    <location>
        <begin position="6"/>
        <end position="34"/>
    </location>
</feature>
<feature type="domain" description="TRAP C4-dicarboxylate transport system permease DctM subunit" evidence="8">
    <location>
        <begin position="12"/>
        <end position="422"/>
    </location>
</feature>
<keyword evidence="5 7" id="KW-1133">Transmembrane helix</keyword>
<evidence type="ECO:0000256" key="6">
    <source>
        <dbReference type="ARBA" id="ARBA00023136"/>
    </source>
</evidence>
<feature type="transmembrane region" description="Helical" evidence="7">
    <location>
        <begin position="405"/>
        <end position="426"/>
    </location>
</feature>
<dbReference type="GO" id="GO:0022857">
    <property type="term" value="F:transmembrane transporter activity"/>
    <property type="evidence" value="ECO:0007669"/>
    <property type="project" value="TreeGrafter"/>
</dbReference>
<dbReference type="PANTHER" id="PTHR33362:SF2">
    <property type="entry name" value="TRAP TRANSPORTER LARGE PERMEASE PROTEIN"/>
    <property type="match status" value="1"/>
</dbReference>
<feature type="transmembrane region" description="Helical" evidence="7">
    <location>
        <begin position="319"/>
        <end position="352"/>
    </location>
</feature>
<protein>
    <submittedName>
        <fullName evidence="9">Tripartite ATP-independent transporter DctM subunit</fullName>
    </submittedName>
</protein>
<feature type="transmembrane region" description="Helical" evidence="7">
    <location>
        <begin position="247"/>
        <end position="265"/>
    </location>
</feature>
<dbReference type="Pfam" id="PF06808">
    <property type="entry name" value="DctM"/>
    <property type="match status" value="1"/>
</dbReference>
<comment type="subcellular location">
    <subcellularLocation>
        <location evidence="1">Cell inner membrane</location>
        <topology evidence="1">Multi-pass membrane protein</topology>
    </subcellularLocation>
</comment>
<dbReference type="AlphaFoldDB" id="A0A7W7RPK2"/>
<evidence type="ECO:0000256" key="1">
    <source>
        <dbReference type="ARBA" id="ARBA00004429"/>
    </source>
</evidence>
<evidence type="ECO:0000256" key="2">
    <source>
        <dbReference type="ARBA" id="ARBA00022475"/>
    </source>
</evidence>
<name>A0A7W7RPK2_9ACTN</name>